<comment type="caution">
    <text evidence="10">Lacks conserved residue(s) required for the propagation of feature annotation.</text>
</comment>
<keyword evidence="5 10" id="KW-0500">Molybdenum</keyword>
<evidence type="ECO:0000256" key="4">
    <source>
        <dbReference type="ARBA" id="ARBA00022475"/>
    </source>
</evidence>
<dbReference type="InterPro" id="IPR011867">
    <property type="entry name" value="ModB_ABC"/>
</dbReference>
<dbReference type="GO" id="GO:0015098">
    <property type="term" value="F:molybdate ion transmembrane transporter activity"/>
    <property type="evidence" value="ECO:0007669"/>
    <property type="project" value="UniProtKB-UniRule"/>
</dbReference>
<keyword evidence="4 10" id="KW-1003">Cell membrane</keyword>
<evidence type="ECO:0000256" key="5">
    <source>
        <dbReference type="ARBA" id="ARBA00022505"/>
    </source>
</evidence>
<comment type="subcellular location">
    <subcellularLocation>
        <location evidence="1 9">Cell membrane</location>
        <topology evidence="1 9">Multi-pass membrane protein</topology>
    </subcellularLocation>
</comment>
<keyword evidence="6 9" id="KW-0812">Transmembrane</keyword>
<feature type="transmembrane region" description="Helical" evidence="9">
    <location>
        <begin position="45"/>
        <end position="73"/>
    </location>
</feature>
<dbReference type="SUPFAM" id="SSF161098">
    <property type="entry name" value="MetI-like"/>
    <property type="match status" value="1"/>
</dbReference>
<evidence type="ECO:0000256" key="6">
    <source>
        <dbReference type="ARBA" id="ARBA00022692"/>
    </source>
</evidence>
<sequence>MNRTVGPLHPLAAIAVALLALPLLALVFAAPWSTLPSRLFDERVIGAMTLSIVTASVATVIVALVGVPLGWVLARDERWTWLRPIVLVPMVLPPVVGGVALQLLWGRSGVFGGILADIGIVVPFTSAAVVLAQVFVALPFCVLAVETGVRGVDPRMEEMAGVYGMSGYRLFRRVTLPLAGPGIRAGLAVAWARALGEFGATITFAGNLPGRTQTMPLATYLQLQTDQPSAVLLSLLLLAISLVVLVGLRGRLGVTT</sequence>
<evidence type="ECO:0000256" key="2">
    <source>
        <dbReference type="ARBA" id="ARBA00007069"/>
    </source>
</evidence>
<dbReference type="Proteomes" id="UP000264006">
    <property type="component" value="Chromosome"/>
</dbReference>
<gene>
    <name evidence="12" type="ORF">DVS28_a0905</name>
</gene>
<comment type="function">
    <text evidence="10">Part of the binding-protein-dependent transport system for molybdenum; probably responsible for the translocation of the substrate across the membrane.</text>
</comment>
<organism evidence="12 13">
    <name type="scientific">Euzebya pacifica</name>
    <dbReference type="NCBI Taxonomy" id="1608957"/>
    <lineage>
        <taxon>Bacteria</taxon>
        <taxon>Bacillati</taxon>
        <taxon>Actinomycetota</taxon>
        <taxon>Nitriliruptoria</taxon>
        <taxon>Euzebyales</taxon>
    </lineage>
</organism>
<keyword evidence="8 9" id="KW-0472">Membrane</keyword>
<dbReference type="InterPro" id="IPR000515">
    <property type="entry name" value="MetI-like"/>
</dbReference>
<evidence type="ECO:0000256" key="1">
    <source>
        <dbReference type="ARBA" id="ARBA00004651"/>
    </source>
</evidence>
<evidence type="ECO:0000256" key="10">
    <source>
        <dbReference type="RuleBase" id="RU365097"/>
    </source>
</evidence>
<evidence type="ECO:0000256" key="9">
    <source>
        <dbReference type="RuleBase" id="RU363032"/>
    </source>
</evidence>
<protein>
    <recommendedName>
        <fullName evidence="10">Molybdenum transport system permease</fullName>
    </recommendedName>
</protein>
<evidence type="ECO:0000313" key="12">
    <source>
        <dbReference type="EMBL" id="AXV05606.1"/>
    </source>
</evidence>
<evidence type="ECO:0000256" key="3">
    <source>
        <dbReference type="ARBA" id="ARBA00022448"/>
    </source>
</evidence>
<dbReference type="Gene3D" id="1.10.3720.10">
    <property type="entry name" value="MetI-like"/>
    <property type="match status" value="1"/>
</dbReference>
<dbReference type="GO" id="GO:0005886">
    <property type="term" value="C:plasma membrane"/>
    <property type="evidence" value="ECO:0007669"/>
    <property type="project" value="UniProtKB-SubCell"/>
</dbReference>
<dbReference type="AlphaFoldDB" id="A0A346XTQ9"/>
<dbReference type="PANTHER" id="PTHR30183:SF3">
    <property type="entry name" value="MOLYBDENUM TRANSPORT SYSTEM PERMEASE PROTEIN MODB"/>
    <property type="match status" value="1"/>
</dbReference>
<dbReference type="NCBIfam" id="TIGR02141">
    <property type="entry name" value="modB_ABC"/>
    <property type="match status" value="1"/>
</dbReference>
<accession>A0A346XTQ9</accession>
<dbReference type="OrthoDB" id="9774448at2"/>
<dbReference type="InterPro" id="IPR035906">
    <property type="entry name" value="MetI-like_sf"/>
</dbReference>
<dbReference type="Pfam" id="PF00528">
    <property type="entry name" value="BPD_transp_1"/>
    <property type="match status" value="1"/>
</dbReference>
<evidence type="ECO:0000256" key="7">
    <source>
        <dbReference type="ARBA" id="ARBA00022989"/>
    </source>
</evidence>
<dbReference type="CDD" id="cd06261">
    <property type="entry name" value="TM_PBP2"/>
    <property type="match status" value="1"/>
</dbReference>
<dbReference type="PROSITE" id="PS50928">
    <property type="entry name" value="ABC_TM1"/>
    <property type="match status" value="1"/>
</dbReference>
<comment type="similarity">
    <text evidence="2 10">Belongs to the binding-protein-dependent transport system permease family. CysTW subfamily.</text>
</comment>
<evidence type="ECO:0000256" key="8">
    <source>
        <dbReference type="ARBA" id="ARBA00023136"/>
    </source>
</evidence>
<dbReference type="PANTHER" id="PTHR30183">
    <property type="entry name" value="MOLYBDENUM TRANSPORT SYSTEM PERMEASE PROTEIN MODB"/>
    <property type="match status" value="1"/>
</dbReference>
<keyword evidence="13" id="KW-1185">Reference proteome</keyword>
<keyword evidence="7 9" id="KW-1133">Transmembrane helix</keyword>
<reference evidence="12 13" key="1">
    <citation type="submission" date="2018-09" db="EMBL/GenBank/DDBJ databases">
        <title>Complete genome sequence of Euzebya sp. DY32-46 isolated from seawater of Pacific Ocean.</title>
        <authorList>
            <person name="Xu L."/>
            <person name="Wu Y.-H."/>
            <person name="Xu X.-W."/>
        </authorList>
    </citation>
    <scope>NUCLEOTIDE SEQUENCE [LARGE SCALE GENOMIC DNA]</scope>
    <source>
        <strain evidence="12 13">DY32-46</strain>
    </source>
</reference>
<proteinExistence type="inferred from homology"/>
<dbReference type="RefSeq" id="WP_114590392.1">
    <property type="nucleotide sequence ID" value="NZ_CP031165.1"/>
</dbReference>
<name>A0A346XTQ9_9ACTN</name>
<evidence type="ECO:0000259" key="11">
    <source>
        <dbReference type="PROSITE" id="PS50928"/>
    </source>
</evidence>
<dbReference type="EMBL" id="CP031165">
    <property type="protein sequence ID" value="AXV05606.1"/>
    <property type="molecule type" value="Genomic_DNA"/>
</dbReference>
<feature type="transmembrane region" description="Helical" evidence="9">
    <location>
        <begin position="85"/>
        <end position="106"/>
    </location>
</feature>
<evidence type="ECO:0000313" key="13">
    <source>
        <dbReference type="Proteomes" id="UP000264006"/>
    </source>
</evidence>
<feature type="transmembrane region" description="Helical" evidence="9">
    <location>
        <begin position="118"/>
        <end position="145"/>
    </location>
</feature>
<feature type="transmembrane region" description="Helical" evidence="9">
    <location>
        <begin position="230"/>
        <end position="248"/>
    </location>
</feature>
<feature type="domain" description="ABC transmembrane type-1" evidence="11">
    <location>
        <begin position="48"/>
        <end position="248"/>
    </location>
</feature>
<dbReference type="KEGG" id="euz:DVS28_a0905"/>
<keyword evidence="3 9" id="KW-0813">Transport</keyword>